<feature type="region of interest" description="Disordered" evidence="4">
    <location>
        <begin position="94"/>
        <end position="148"/>
    </location>
</feature>
<evidence type="ECO:0000256" key="5">
    <source>
        <dbReference type="SAM" id="SignalP"/>
    </source>
</evidence>
<name>A0A6A4VMI4_AMPAM</name>
<dbReference type="GO" id="GO:0005179">
    <property type="term" value="F:hormone activity"/>
    <property type="evidence" value="ECO:0007669"/>
    <property type="project" value="UniProtKB-KW"/>
</dbReference>
<feature type="compositionally biased region" description="Polar residues" evidence="4">
    <location>
        <begin position="116"/>
        <end position="129"/>
    </location>
</feature>
<evidence type="ECO:0000259" key="6">
    <source>
        <dbReference type="SMART" id="SM00039"/>
    </source>
</evidence>
<gene>
    <name evidence="7" type="primary">DIUH</name>
    <name evidence="7" type="ORF">FJT64_010385</name>
</gene>
<feature type="domain" description="Corticotropin-releasing factor" evidence="6">
    <location>
        <begin position="139"/>
        <end position="182"/>
    </location>
</feature>
<dbReference type="GO" id="GO:0005576">
    <property type="term" value="C:extracellular region"/>
    <property type="evidence" value="ECO:0007669"/>
    <property type="project" value="UniProtKB-SubCell"/>
</dbReference>
<evidence type="ECO:0000256" key="3">
    <source>
        <dbReference type="ARBA" id="ARBA00022702"/>
    </source>
</evidence>
<evidence type="ECO:0000256" key="2">
    <source>
        <dbReference type="ARBA" id="ARBA00022525"/>
    </source>
</evidence>
<evidence type="ECO:0000313" key="7">
    <source>
        <dbReference type="EMBL" id="KAF0291488.1"/>
    </source>
</evidence>
<comment type="caution">
    <text evidence="7">The sequence shown here is derived from an EMBL/GenBank/DDBJ whole genome shotgun (WGS) entry which is preliminary data.</text>
</comment>
<keyword evidence="8" id="KW-1185">Reference proteome</keyword>
<feature type="compositionally biased region" description="Low complexity" evidence="4">
    <location>
        <begin position="100"/>
        <end position="115"/>
    </location>
</feature>
<dbReference type="SMART" id="SM00039">
    <property type="entry name" value="CRF"/>
    <property type="match status" value="1"/>
</dbReference>
<sequence>MLRLTTMLKVWFLMAAAAALRQIYAAPAGLTEQTFDNSRRPLYLRLPPFYICLTPQSGSLSGPMSGPLSGRLPPLSGAVPDRLTWPWLGGVREPVGGGEQQQQQQQQQQQLLQQQSYNSSPEQPNTTVQVPHRGKREPGSSNLSINNPLQVLRRRVMLELVRRHMQQQQTRINANSEILHKLGKRTADRYVANERQSSADFIQVRYIR</sequence>
<feature type="signal peptide" evidence="5">
    <location>
        <begin position="1"/>
        <end position="25"/>
    </location>
</feature>
<evidence type="ECO:0000313" key="8">
    <source>
        <dbReference type="Proteomes" id="UP000440578"/>
    </source>
</evidence>
<proteinExistence type="predicted"/>
<keyword evidence="5" id="KW-0732">Signal</keyword>
<protein>
    <submittedName>
        <fullName evidence="7">Diuretic hormone</fullName>
    </submittedName>
</protein>
<reference evidence="7 8" key="1">
    <citation type="submission" date="2019-07" db="EMBL/GenBank/DDBJ databases">
        <title>Draft genome assembly of a fouling barnacle, Amphibalanus amphitrite (Darwin, 1854): The first reference genome for Thecostraca.</title>
        <authorList>
            <person name="Kim W."/>
        </authorList>
    </citation>
    <scope>NUCLEOTIDE SEQUENCE [LARGE SCALE GENOMIC DNA]</scope>
    <source>
        <strain evidence="7">SNU_AA5</strain>
        <tissue evidence="7">Soma without cirri and trophi</tissue>
    </source>
</reference>
<accession>A0A6A4VMI4</accession>
<feature type="chain" id="PRO_5025514865" evidence="5">
    <location>
        <begin position="26"/>
        <end position="208"/>
    </location>
</feature>
<dbReference type="EMBL" id="VIIS01001876">
    <property type="protein sequence ID" value="KAF0291488.1"/>
    <property type="molecule type" value="Genomic_DNA"/>
</dbReference>
<dbReference type="Proteomes" id="UP000440578">
    <property type="component" value="Unassembled WGS sequence"/>
</dbReference>
<keyword evidence="3" id="KW-0372">Hormone</keyword>
<dbReference type="InterPro" id="IPR000187">
    <property type="entry name" value="CRF"/>
</dbReference>
<dbReference type="Pfam" id="PF00473">
    <property type="entry name" value="CRF"/>
    <property type="match status" value="1"/>
</dbReference>
<comment type="subcellular location">
    <subcellularLocation>
        <location evidence="1">Secreted</location>
    </subcellularLocation>
</comment>
<dbReference type="AlphaFoldDB" id="A0A6A4VMI4"/>
<evidence type="ECO:0000256" key="4">
    <source>
        <dbReference type="SAM" id="MobiDB-lite"/>
    </source>
</evidence>
<feature type="compositionally biased region" description="Polar residues" evidence="4">
    <location>
        <begin position="139"/>
        <end position="148"/>
    </location>
</feature>
<evidence type="ECO:0000256" key="1">
    <source>
        <dbReference type="ARBA" id="ARBA00004613"/>
    </source>
</evidence>
<organism evidence="7 8">
    <name type="scientific">Amphibalanus amphitrite</name>
    <name type="common">Striped barnacle</name>
    <name type="synonym">Balanus amphitrite</name>
    <dbReference type="NCBI Taxonomy" id="1232801"/>
    <lineage>
        <taxon>Eukaryota</taxon>
        <taxon>Metazoa</taxon>
        <taxon>Ecdysozoa</taxon>
        <taxon>Arthropoda</taxon>
        <taxon>Crustacea</taxon>
        <taxon>Multicrustacea</taxon>
        <taxon>Cirripedia</taxon>
        <taxon>Thoracica</taxon>
        <taxon>Thoracicalcarea</taxon>
        <taxon>Balanomorpha</taxon>
        <taxon>Balanoidea</taxon>
        <taxon>Balanidae</taxon>
        <taxon>Amphibalaninae</taxon>
        <taxon>Amphibalanus</taxon>
    </lineage>
</organism>
<keyword evidence="2" id="KW-0964">Secreted</keyword>